<evidence type="ECO:0000256" key="1">
    <source>
        <dbReference type="SAM" id="MobiDB-lite"/>
    </source>
</evidence>
<dbReference type="Pfam" id="PF13877">
    <property type="entry name" value="RPAP3_C"/>
    <property type="match status" value="1"/>
</dbReference>
<proteinExistence type="predicted"/>
<feature type="compositionally biased region" description="Polar residues" evidence="1">
    <location>
        <begin position="89"/>
        <end position="105"/>
    </location>
</feature>
<accession>A0A183TRK0</accession>
<feature type="region of interest" description="Disordered" evidence="1">
    <location>
        <begin position="86"/>
        <end position="112"/>
    </location>
</feature>
<feature type="domain" description="RNA-polymerase II-associated protein 3-like C-terminal" evidence="2">
    <location>
        <begin position="116"/>
        <end position="211"/>
    </location>
</feature>
<evidence type="ECO:0000313" key="3">
    <source>
        <dbReference type="WBParaSite" id="SSLN_0001982201-mRNA-1"/>
    </source>
</evidence>
<dbReference type="InterPro" id="IPR025986">
    <property type="entry name" value="RPAP3-like_C"/>
</dbReference>
<name>A0A183TRK0_SCHSO</name>
<reference evidence="3" key="1">
    <citation type="submission" date="2016-06" db="UniProtKB">
        <authorList>
            <consortium name="WormBaseParasite"/>
        </authorList>
    </citation>
    <scope>IDENTIFICATION</scope>
</reference>
<protein>
    <submittedName>
        <fullName evidence="3">RNA polymerase II-associated protein 3</fullName>
    </submittedName>
</protein>
<dbReference type="WBParaSite" id="SSLN_0001982201-mRNA-1">
    <property type="protein sequence ID" value="SSLN_0001982201-mRNA-1"/>
    <property type="gene ID" value="SSLN_0001982201"/>
</dbReference>
<organism evidence="3">
    <name type="scientific">Schistocephalus solidus</name>
    <name type="common">Tapeworm</name>
    <dbReference type="NCBI Taxonomy" id="70667"/>
    <lineage>
        <taxon>Eukaryota</taxon>
        <taxon>Metazoa</taxon>
        <taxon>Spiralia</taxon>
        <taxon>Lophotrochozoa</taxon>
        <taxon>Platyhelminthes</taxon>
        <taxon>Cestoda</taxon>
        <taxon>Eucestoda</taxon>
        <taxon>Diphyllobothriidea</taxon>
        <taxon>Diphyllobothriidae</taxon>
        <taxon>Schistocephalus</taxon>
    </lineage>
</organism>
<dbReference type="AlphaFoldDB" id="A0A183TRK0"/>
<sequence length="239" mass="26047">LDIDPKNKAAIKDLHELTEDADAIVEEVAATKAMYKLIPLSKLPPAEELRRIPINEVGGQSGPPPSTDLSKGDVCKSAVRTKEAKVVSPRNSSISEQTLRQTSGKGTPVGTLPIGPPSNWYQMERDLRELQQQHSCSTGLASKAVDYLCSIEPSKYATVIGQNLDSSCLARLLTAISGSSCLSAQDRAHRLTALACLPRFDVAWMLLEDEHRTTAEQLITCLKDDIEPSQHADLLKNYV</sequence>
<evidence type="ECO:0000259" key="2">
    <source>
        <dbReference type="Pfam" id="PF13877"/>
    </source>
</evidence>